<evidence type="ECO:0000313" key="4">
    <source>
        <dbReference type="EMBL" id="KAK4415799.1"/>
    </source>
</evidence>
<dbReference type="InterPro" id="IPR025836">
    <property type="entry name" value="Zn_knuckle_CX2CX4HX4C"/>
</dbReference>
<evidence type="ECO:0000256" key="1">
    <source>
        <dbReference type="PROSITE-ProRule" id="PRU00047"/>
    </source>
</evidence>
<evidence type="ECO:0000259" key="3">
    <source>
        <dbReference type="PROSITE" id="PS50158"/>
    </source>
</evidence>
<dbReference type="Proteomes" id="UP001293254">
    <property type="component" value="Unassembled WGS sequence"/>
</dbReference>
<keyword evidence="1" id="KW-0863">Zinc-finger</keyword>
<dbReference type="GO" id="GO:0008270">
    <property type="term" value="F:zinc ion binding"/>
    <property type="evidence" value="ECO:0007669"/>
    <property type="project" value="UniProtKB-KW"/>
</dbReference>
<dbReference type="Pfam" id="PF14392">
    <property type="entry name" value="zf-CCHC_4"/>
    <property type="match status" value="1"/>
</dbReference>
<protein>
    <recommendedName>
        <fullName evidence="3">CCHC-type domain-containing protein</fullName>
    </recommendedName>
</protein>
<dbReference type="InterPro" id="IPR036875">
    <property type="entry name" value="Znf_CCHC_sf"/>
</dbReference>
<dbReference type="PROSITE" id="PS50158">
    <property type="entry name" value="ZF_CCHC"/>
    <property type="match status" value="1"/>
</dbReference>
<reference evidence="4" key="1">
    <citation type="submission" date="2020-06" db="EMBL/GenBank/DDBJ databases">
        <authorList>
            <person name="Li T."/>
            <person name="Hu X."/>
            <person name="Zhang T."/>
            <person name="Song X."/>
            <person name="Zhang H."/>
            <person name="Dai N."/>
            <person name="Sheng W."/>
            <person name="Hou X."/>
            <person name="Wei L."/>
        </authorList>
    </citation>
    <scope>NUCLEOTIDE SEQUENCE</scope>
    <source>
        <strain evidence="4">3651</strain>
        <tissue evidence="4">Leaf</tissue>
    </source>
</reference>
<sequence>MRCTKIRSSEGWELTVSFTYKRLPNFCYLCGKLGHLFKDCELQYEQGFSGLGDQNPYRPWLRAAPANKRTTTASNSNFCRENKGMDNDHFSMRFPRKNQATTAKKGINIFNPTPSRQDDSFFENKAGKLESDSSQKRQAHFSVQRTSSPTFSEEFPHNHIPIIRPDPTPPLNQSTDPIPLCIQDHSSTNNLSMQPMQVTSPQPPPCTSPGHPP</sequence>
<proteinExistence type="predicted"/>
<feature type="region of interest" description="Disordered" evidence="2">
    <location>
        <begin position="128"/>
        <end position="213"/>
    </location>
</feature>
<dbReference type="InterPro" id="IPR001878">
    <property type="entry name" value="Znf_CCHC"/>
</dbReference>
<comment type="caution">
    <text evidence="4">The sequence shown here is derived from an EMBL/GenBank/DDBJ whole genome shotgun (WGS) entry which is preliminary data.</text>
</comment>
<dbReference type="GO" id="GO:0003676">
    <property type="term" value="F:nucleic acid binding"/>
    <property type="evidence" value="ECO:0007669"/>
    <property type="project" value="InterPro"/>
</dbReference>
<feature type="domain" description="CCHC-type" evidence="3">
    <location>
        <begin position="27"/>
        <end position="40"/>
    </location>
</feature>
<keyword evidence="1" id="KW-0479">Metal-binding</keyword>
<feature type="compositionally biased region" description="Polar residues" evidence="2">
    <location>
        <begin position="184"/>
        <end position="200"/>
    </location>
</feature>
<keyword evidence="5" id="KW-1185">Reference proteome</keyword>
<evidence type="ECO:0000313" key="5">
    <source>
        <dbReference type="Proteomes" id="UP001293254"/>
    </source>
</evidence>
<name>A0AAE1XQH9_9LAMI</name>
<dbReference type="SUPFAM" id="SSF57756">
    <property type="entry name" value="Retrovirus zinc finger-like domains"/>
    <property type="match status" value="1"/>
</dbReference>
<evidence type="ECO:0000256" key="2">
    <source>
        <dbReference type="SAM" id="MobiDB-lite"/>
    </source>
</evidence>
<feature type="compositionally biased region" description="Pro residues" evidence="2">
    <location>
        <begin position="201"/>
        <end position="213"/>
    </location>
</feature>
<gene>
    <name evidence="4" type="ORF">Salat_2687300</name>
</gene>
<organism evidence="4 5">
    <name type="scientific">Sesamum alatum</name>
    <dbReference type="NCBI Taxonomy" id="300844"/>
    <lineage>
        <taxon>Eukaryota</taxon>
        <taxon>Viridiplantae</taxon>
        <taxon>Streptophyta</taxon>
        <taxon>Embryophyta</taxon>
        <taxon>Tracheophyta</taxon>
        <taxon>Spermatophyta</taxon>
        <taxon>Magnoliopsida</taxon>
        <taxon>eudicotyledons</taxon>
        <taxon>Gunneridae</taxon>
        <taxon>Pentapetalae</taxon>
        <taxon>asterids</taxon>
        <taxon>lamiids</taxon>
        <taxon>Lamiales</taxon>
        <taxon>Pedaliaceae</taxon>
        <taxon>Sesamum</taxon>
    </lineage>
</organism>
<dbReference type="EMBL" id="JACGWO010000011">
    <property type="protein sequence ID" value="KAK4415799.1"/>
    <property type="molecule type" value="Genomic_DNA"/>
</dbReference>
<accession>A0AAE1XQH9</accession>
<feature type="compositionally biased region" description="Polar residues" evidence="2">
    <location>
        <begin position="141"/>
        <end position="151"/>
    </location>
</feature>
<dbReference type="AlphaFoldDB" id="A0AAE1XQH9"/>
<keyword evidence="1" id="KW-0862">Zinc</keyword>
<reference evidence="4" key="2">
    <citation type="journal article" date="2024" name="Plant">
        <title>Genomic evolution and insights into agronomic trait innovations of Sesamum species.</title>
        <authorList>
            <person name="Miao H."/>
            <person name="Wang L."/>
            <person name="Qu L."/>
            <person name="Liu H."/>
            <person name="Sun Y."/>
            <person name="Le M."/>
            <person name="Wang Q."/>
            <person name="Wei S."/>
            <person name="Zheng Y."/>
            <person name="Lin W."/>
            <person name="Duan Y."/>
            <person name="Cao H."/>
            <person name="Xiong S."/>
            <person name="Wang X."/>
            <person name="Wei L."/>
            <person name="Li C."/>
            <person name="Ma Q."/>
            <person name="Ju M."/>
            <person name="Zhao R."/>
            <person name="Li G."/>
            <person name="Mu C."/>
            <person name="Tian Q."/>
            <person name="Mei H."/>
            <person name="Zhang T."/>
            <person name="Gao T."/>
            <person name="Zhang H."/>
        </authorList>
    </citation>
    <scope>NUCLEOTIDE SEQUENCE</scope>
    <source>
        <strain evidence="4">3651</strain>
    </source>
</reference>